<sequence length="114" mass="12792">MKIFFKTLIVLTFILQITPINFSHSATTTIDYTYDDLNRLENSDDNSITHTFTYDEVGNITSKKVVGSGSTSNINFNNYSVENYDQPGNNFPSTATIENQGLALRISGNGWRKI</sequence>
<accession>A0A3B1DGM4</accession>
<organism evidence="1">
    <name type="scientific">hydrothermal vent metagenome</name>
    <dbReference type="NCBI Taxonomy" id="652676"/>
    <lineage>
        <taxon>unclassified sequences</taxon>
        <taxon>metagenomes</taxon>
        <taxon>ecological metagenomes</taxon>
    </lineage>
</organism>
<gene>
    <name evidence="1" type="ORF">MNBD_UNCLBAC01-226</name>
</gene>
<dbReference type="InterPro" id="IPR006530">
    <property type="entry name" value="YD"/>
</dbReference>
<name>A0A3B1DGM4_9ZZZZ</name>
<dbReference type="AlphaFoldDB" id="A0A3B1DGM4"/>
<evidence type="ECO:0000313" key="1">
    <source>
        <dbReference type="EMBL" id="VAX35204.1"/>
    </source>
</evidence>
<proteinExistence type="predicted"/>
<feature type="non-terminal residue" evidence="1">
    <location>
        <position position="114"/>
    </location>
</feature>
<evidence type="ECO:0008006" key="2">
    <source>
        <dbReference type="Google" id="ProtNLM"/>
    </source>
</evidence>
<reference evidence="1" key="1">
    <citation type="submission" date="2018-06" db="EMBL/GenBank/DDBJ databases">
        <authorList>
            <person name="Zhirakovskaya E."/>
        </authorList>
    </citation>
    <scope>NUCLEOTIDE SEQUENCE</scope>
</reference>
<dbReference type="EMBL" id="UOGJ01000037">
    <property type="protein sequence ID" value="VAX35204.1"/>
    <property type="molecule type" value="Genomic_DNA"/>
</dbReference>
<dbReference type="NCBIfam" id="TIGR01643">
    <property type="entry name" value="YD_repeat_2x"/>
    <property type="match status" value="1"/>
</dbReference>
<protein>
    <recommendedName>
        <fullName evidence="2">YD repeat-containing protein</fullName>
    </recommendedName>
</protein>